<dbReference type="KEGG" id="pye:A6J80_10035"/>
<dbReference type="eggNOG" id="COG1442">
    <property type="taxonomic scope" value="Bacteria"/>
</dbReference>
<feature type="compositionally biased region" description="Basic residues" evidence="4">
    <location>
        <begin position="7"/>
        <end position="39"/>
    </location>
</feature>
<name>A0A1V0GS59_9RHOB</name>
<dbReference type="Proteomes" id="UP000191257">
    <property type="component" value="Chromosome"/>
</dbReference>
<dbReference type="PANTHER" id="PTHR13778:SF47">
    <property type="entry name" value="LIPOPOLYSACCHARIDE 1,3-GALACTOSYLTRANSFERASE"/>
    <property type="match status" value="1"/>
</dbReference>
<dbReference type="GO" id="GO:0016757">
    <property type="term" value="F:glycosyltransferase activity"/>
    <property type="evidence" value="ECO:0007669"/>
    <property type="project" value="UniProtKB-KW"/>
</dbReference>
<keyword evidence="6" id="KW-1185">Reference proteome</keyword>
<evidence type="ECO:0000256" key="3">
    <source>
        <dbReference type="ARBA" id="ARBA00022723"/>
    </source>
</evidence>
<dbReference type="GO" id="GO:0046872">
    <property type="term" value="F:metal ion binding"/>
    <property type="evidence" value="ECO:0007669"/>
    <property type="project" value="UniProtKB-KW"/>
</dbReference>
<keyword evidence="2" id="KW-0808">Transferase</keyword>
<dbReference type="PANTHER" id="PTHR13778">
    <property type="entry name" value="GLYCOSYLTRANSFERASE 8 DOMAIN-CONTAINING PROTEIN"/>
    <property type="match status" value="1"/>
</dbReference>
<feature type="region of interest" description="Disordered" evidence="4">
    <location>
        <begin position="1"/>
        <end position="40"/>
    </location>
</feature>
<evidence type="ECO:0000313" key="5">
    <source>
        <dbReference type="EMBL" id="ARC36682.1"/>
    </source>
</evidence>
<dbReference type="Pfam" id="PF01501">
    <property type="entry name" value="Glyco_transf_8"/>
    <property type="match status" value="1"/>
</dbReference>
<dbReference type="Gene3D" id="3.90.550.10">
    <property type="entry name" value="Spore Coat Polysaccharide Biosynthesis Protein SpsA, Chain A"/>
    <property type="match status" value="1"/>
</dbReference>
<dbReference type="InterPro" id="IPR050748">
    <property type="entry name" value="Glycosyltrans_8_dom-fam"/>
</dbReference>
<dbReference type="InterPro" id="IPR002495">
    <property type="entry name" value="Glyco_trans_8"/>
</dbReference>
<accession>A0A1V0GS59</accession>
<dbReference type="AlphaFoldDB" id="A0A1V0GS59"/>
<protein>
    <submittedName>
        <fullName evidence="5">Lipopolysaccharide 3-alpha-galactosyltransferase</fullName>
    </submittedName>
</protein>
<evidence type="ECO:0000313" key="6">
    <source>
        <dbReference type="Proteomes" id="UP000191257"/>
    </source>
</evidence>
<evidence type="ECO:0000256" key="1">
    <source>
        <dbReference type="ARBA" id="ARBA00022676"/>
    </source>
</evidence>
<sequence>MCGSPATRRKAGRGRAFRATRLWRRRRSPPPAGRLRRSVSGRGTGRVTLRCCPEWKSPISETCPDPERTEPSLTTPPRTVKVAYVTDRGFLRPTLVSVWSLLQHLKGPAELHVWGDGLQAADWADVEKVAAANPRVALHCKDIGSGYLDGAHGPQSYISAATMGRLFIPRLIDGHVLYIDGDTLVTGNVSELFRLDLGRAYAGVVRDYTVAHWLSDRDGRSGLREERLSEIRQLMDPAPAQDYFNAGVLLLNCDALRAEPALLERVADVVAASACSHGDQDHLNALFRGNVVQLDLRWNASWGRIRKHRAHLSRNATPATGALPGRGSVILHYHGPEKPWRVTGWDIWSSRGRATRIYKRTLRRFLRKHPDLRPT</sequence>
<dbReference type="SUPFAM" id="SSF53448">
    <property type="entry name" value="Nucleotide-diphospho-sugar transferases"/>
    <property type="match status" value="1"/>
</dbReference>
<gene>
    <name evidence="5" type="ORF">A6J80_10035</name>
</gene>
<reference evidence="5" key="1">
    <citation type="submission" date="2017-12" db="EMBL/GenBank/DDBJ databases">
        <title>FDA dAtabase for Regulatory Grade micrObial Sequences (FDA-ARGOS): Supporting development and validation of Infectious Disease Dx tests.</title>
        <authorList>
            <person name="Campos J."/>
            <person name="Goldberg B."/>
            <person name="Tallon L."/>
            <person name="Sadzewicz L."/>
            <person name="Sengamalay N."/>
            <person name="Ott S."/>
            <person name="Godinez A."/>
            <person name="Nagaraj S."/>
            <person name="Vyas G."/>
            <person name="Aluvathingal J."/>
            <person name="Nadendla S."/>
            <person name="Geyer C."/>
            <person name="Nandy P."/>
            <person name="Hobson J."/>
            <person name="Sichtig H."/>
        </authorList>
    </citation>
    <scope>NUCLEOTIDE SEQUENCE</scope>
    <source>
        <strain evidence="5">FDAARGOS_252</strain>
    </source>
</reference>
<proteinExistence type="predicted"/>
<dbReference type="EMBL" id="CP020442">
    <property type="protein sequence ID" value="ARC36682.1"/>
    <property type="molecule type" value="Genomic_DNA"/>
</dbReference>
<evidence type="ECO:0000256" key="4">
    <source>
        <dbReference type="SAM" id="MobiDB-lite"/>
    </source>
</evidence>
<dbReference type="InterPro" id="IPR029044">
    <property type="entry name" value="Nucleotide-diphossugar_trans"/>
</dbReference>
<dbReference type="STRING" id="147645.A6J80_10035"/>
<evidence type="ECO:0000256" key="2">
    <source>
        <dbReference type="ARBA" id="ARBA00022679"/>
    </source>
</evidence>
<organism evidence="5 6">
    <name type="scientific">Paracoccus yeei</name>
    <dbReference type="NCBI Taxonomy" id="147645"/>
    <lineage>
        <taxon>Bacteria</taxon>
        <taxon>Pseudomonadati</taxon>
        <taxon>Pseudomonadota</taxon>
        <taxon>Alphaproteobacteria</taxon>
        <taxon>Rhodobacterales</taxon>
        <taxon>Paracoccaceae</taxon>
        <taxon>Paracoccus</taxon>
    </lineage>
</organism>
<keyword evidence="1" id="KW-0328">Glycosyltransferase</keyword>
<keyword evidence="3" id="KW-0479">Metal-binding</keyword>